<dbReference type="SUPFAM" id="SSF55136">
    <property type="entry name" value="Probable bacterial effector-binding domain"/>
    <property type="match status" value="1"/>
</dbReference>
<evidence type="ECO:0000259" key="1">
    <source>
        <dbReference type="SMART" id="SM00871"/>
    </source>
</evidence>
<dbReference type="InterPro" id="IPR010499">
    <property type="entry name" value="AraC_E-bd"/>
</dbReference>
<evidence type="ECO:0000313" key="2">
    <source>
        <dbReference type="EMBL" id="MDO1514105.1"/>
    </source>
</evidence>
<dbReference type="InterPro" id="IPR029442">
    <property type="entry name" value="GyrI-like"/>
</dbReference>
<sequence length="158" mass="18313">MEPRILQFKEKLVVGISADMSIINNKTGELWRTLRSRAGEISSRNSAEFISLQLYPPGYFDDFDPNNTFTKWACVEVSTLNHIPLNMHYLTIPADLYAVFDYVGSSRDAGIFQYIYGEWVPNSMYRLDDRPHFEVLGDAYKHNDPTSKEEIWIPIIQK</sequence>
<proteinExistence type="predicted"/>
<dbReference type="Pfam" id="PF06445">
    <property type="entry name" value="GyrI-like"/>
    <property type="match status" value="1"/>
</dbReference>
<dbReference type="Proteomes" id="UP001168579">
    <property type="component" value="Unassembled WGS sequence"/>
</dbReference>
<feature type="domain" description="AraC effector-binding" evidence="1">
    <location>
        <begin position="1"/>
        <end position="156"/>
    </location>
</feature>
<evidence type="ECO:0000313" key="3">
    <source>
        <dbReference type="Proteomes" id="UP001168579"/>
    </source>
</evidence>
<dbReference type="InterPro" id="IPR053182">
    <property type="entry name" value="YobU-like_regulator"/>
</dbReference>
<dbReference type="RefSeq" id="WP_304436854.1">
    <property type="nucleotide sequence ID" value="NZ_JAUKUC010000001.1"/>
</dbReference>
<dbReference type="EMBL" id="JAUKUC010000001">
    <property type="protein sequence ID" value="MDO1514105.1"/>
    <property type="molecule type" value="Genomic_DNA"/>
</dbReference>
<dbReference type="PANTHER" id="PTHR36444:SF3">
    <property type="entry name" value="TRANSCRIPTIONAL ACTIVATOR, PUTATIVE-RELATED"/>
    <property type="match status" value="1"/>
</dbReference>
<keyword evidence="3" id="KW-1185">Reference proteome</keyword>
<dbReference type="SMART" id="SM00871">
    <property type="entry name" value="AraC_E_bind"/>
    <property type="match status" value="1"/>
</dbReference>
<comment type="caution">
    <text evidence="2">The sequence shown here is derived from an EMBL/GenBank/DDBJ whole genome shotgun (WGS) entry which is preliminary data.</text>
</comment>
<reference evidence="2" key="2">
    <citation type="submission" date="2023-06" db="EMBL/GenBank/DDBJ databases">
        <authorList>
            <person name="Lucena T."/>
            <person name="Sun Q."/>
        </authorList>
    </citation>
    <scope>NUCLEOTIDE SEQUENCE</scope>
    <source>
        <strain evidence="2">CECT 8869</strain>
    </source>
</reference>
<dbReference type="PANTHER" id="PTHR36444">
    <property type="entry name" value="TRANSCRIPTIONAL REGULATOR PROTEIN YOBU-RELATED"/>
    <property type="match status" value="1"/>
</dbReference>
<name>A0ABT8RTQ4_9FLAO</name>
<organism evidence="2 3">
    <name type="scientific">Maribacter confluentis</name>
    <dbReference type="NCBI Taxonomy" id="1656093"/>
    <lineage>
        <taxon>Bacteria</taxon>
        <taxon>Pseudomonadati</taxon>
        <taxon>Bacteroidota</taxon>
        <taxon>Flavobacteriia</taxon>
        <taxon>Flavobacteriales</taxon>
        <taxon>Flavobacteriaceae</taxon>
        <taxon>Maribacter</taxon>
    </lineage>
</organism>
<protein>
    <submittedName>
        <fullName evidence="2">GyrI-like domain-containing protein</fullName>
    </submittedName>
</protein>
<dbReference type="Gene3D" id="3.20.80.10">
    <property type="entry name" value="Regulatory factor, effector binding domain"/>
    <property type="match status" value="1"/>
</dbReference>
<reference evidence="2" key="1">
    <citation type="journal article" date="2014" name="Int. J. Syst. Evol. Microbiol.">
        <title>Complete genome of a new Firmicutes species belonging to the dominant human colonic microbiota ('Ruminococcus bicirculans') reveals two chromosomes and a selective capacity to utilize plant glucans.</title>
        <authorList>
            <consortium name="NISC Comparative Sequencing Program"/>
            <person name="Wegmann U."/>
            <person name="Louis P."/>
            <person name="Goesmann A."/>
            <person name="Henrissat B."/>
            <person name="Duncan S.H."/>
            <person name="Flint H.J."/>
        </authorList>
    </citation>
    <scope>NUCLEOTIDE SEQUENCE</scope>
    <source>
        <strain evidence="2">CECT 8869</strain>
    </source>
</reference>
<gene>
    <name evidence="2" type="ORF">Q2T41_15700</name>
</gene>
<accession>A0ABT8RTQ4</accession>
<dbReference type="InterPro" id="IPR011256">
    <property type="entry name" value="Reg_factor_effector_dom_sf"/>
</dbReference>